<sequence length="149" mass="17098">MTIEMKRSISHPGNGYECKTCKRRFDTFQALGGHQGTHRRVKFSDNNDACLLNLDIVVPKSSGLHRCKTCIKEFSTGQALGGHMRRHRIEKALVLMEEERLWQQQVVEKSESDLVLEAVELQRLKAEEDKRHEVKNELVLAAKEWGLSV</sequence>
<accession>A0ACB9GV46</accession>
<keyword evidence="2" id="KW-1185">Reference proteome</keyword>
<reference evidence="1 2" key="2">
    <citation type="journal article" date="2022" name="Mol. Ecol. Resour.">
        <title>The genomes of chicory, endive, great burdock and yacon provide insights into Asteraceae paleo-polyploidization history and plant inulin production.</title>
        <authorList>
            <person name="Fan W."/>
            <person name="Wang S."/>
            <person name="Wang H."/>
            <person name="Wang A."/>
            <person name="Jiang F."/>
            <person name="Liu H."/>
            <person name="Zhao H."/>
            <person name="Xu D."/>
            <person name="Zhang Y."/>
        </authorList>
    </citation>
    <scope>NUCLEOTIDE SEQUENCE [LARGE SCALE GENOMIC DNA]</scope>
    <source>
        <strain evidence="2">cv. Yunnan</strain>
        <tissue evidence="1">Leaves</tissue>
    </source>
</reference>
<dbReference type="Proteomes" id="UP001056120">
    <property type="component" value="Linkage Group LG13"/>
</dbReference>
<evidence type="ECO:0000313" key="1">
    <source>
        <dbReference type="EMBL" id="KAI3787327.1"/>
    </source>
</evidence>
<dbReference type="EMBL" id="CM042030">
    <property type="protein sequence ID" value="KAI3787327.1"/>
    <property type="molecule type" value="Genomic_DNA"/>
</dbReference>
<name>A0ACB9GV46_9ASTR</name>
<gene>
    <name evidence="1" type="ORF">L1987_41719</name>
</gene>
<organism evidence="1 2">
    <name type="scientific">Smallanthus sonchifolius</name>
    <dbReference type="NCBI Taxonomy" id="185202"/>
    <lineage>
        <taxon>Eukaryota</taxon>
        <taxon>Viridiplantae</taxon>
        <taxon>Streptophyta</taxon>
        <taxon>Embryophyta</taxon>
        <taxon>Tracheophyta</taxon>
        <taxon>Spermatophyta</taxon>
        <taxon>Magnoliopsida</taxon>
        <taxon>eudicotyledons</taxon>
        <taxon>Gunneridae</taxon>
        <taxon>Pentapetalae</taxon>
        <taxon>asterids</taxon>
        <taxon>campanulids</taxon>
        <taxon>Asterales</taxon>
        <taxon>Asteraceae</taxon>
        <taxon>Asteroideae</taxon>
        <taxon>Heliantheae alliance</taxon>
        <taxon>Millerieae</taxon>
        <taxon>Smallanthus</taxon>
    </lineage>
</organism>
<proteinExistence type="predicted"/>
<comment type="caution">
    <text evidence="1">The sequence shown here is derived from an EMBL/GenBank/DDBJ whole genome shotgun (WGS) entry which is preliminary data.</text>
</comment>
<reference evidence="2" key="1">
    <citation type="journal article" date="2022" name="Mol. Ecol. Resour.">
        <title>The genomes of chicory, endive, great burdock and yacon provide insights into Asteraceae palaeo-polyploidization history and plant inulin production.</title>
        <authorList>
            <person name="Fan W."/>
            <person name="Wang S."/>
            <person name="Wang H."/>
            <person name="Wang A."/>
            <person name="Jiang F."/>
            <person name="Liu H."/>
            <person name="Zhao H."/>
            <person name="Xu D."/>
            <person name="Zhang Y."/>
        </authorList>
    </citation>
    <scope>NUCLEOTIDE SEQUENCE [LARGE SCALE GENOMIC DNA]</scope>
    <source>
        <strain evidence="2">cv. Yunnan</strain>
    </source>
</reference>
<protein>
    <submittedName>
        <fullName evidence="1">Uncharacterized protein</fullName>
    </submittedName>
</protein>
<evidence type="ECO:0000313" key="2">
    <source>
        <dbReference type="Proteomes" id="UP001056120"/>
    </source>
</evidence>